<dbReference type="AlphaFoldDB" id="A0A285IQ25"/>
<dbReference type="EMBL" id="OBDY01000010">
    <property type="protein sequence ID" value="SNY49953.1"/>
    <property type="molecule type" value="Genomic_DNA"/>
</dbReference>
<sequence length="153" mass="16599">MIVLSRAGSGEWVKWRVGRQWLAGWHAGDGGEPISLDFVGRLFEAGDYGALLGIAIGAVLLVVVLVMFLLALMGTAVVLPYRSHVDRWPVVAYVTNGPSGSGRYRVVTDRKTADVLVRQWAADIKRYGRPRMMVDVFPSAAPRSAPSSTGSSR</sequence>
<evidence type="ECO:0000256" key="1">
    <source>
        <dbReference type="SAM" id="Phobius"/>
    </source>
</evidence>
<gene>
    <name evidence="2" type="ORF">SAMN05421748_110176</name>
</gene>
<name>A0A285IQ25_9ACTN</name>
<keyword evidence="1" id="KW-0812">Transmembrane</keyword>
<feature type="transmembrane region" description="Helical" evidence="1">
    <location>
        <begin position="50"/>
        <end position="79"/>
    </location>
</feature>
<protein>
    <submittedName>
        <fullName evidence="2">Uncharacterized protein</fullName>
    </submittedName>
</protein>
<dbReference type="OrthoDB" id="3297788at2"/>
<keyword evidence="3" id="KW-1185">Reference proteome</keyword>
<organism evidence="2 3">
    <name type="scientific">Paractinoplanes atraurantiacus</name>
    <dbReference type="NCBI Taxonomy" id="1036182"/>
    <lineage>
        <taxon>Bacteria</taxon>
        <taxon>Bacillati</taxon>
        <taxon>Actinomycetota</taxon>
        <taxon>Actinomycetes</taxon>
        <taxon>Micromonosporales</taxon>
        <taxon>Micromonosporaceae</taxon>
        <taxon>Paractinoplanes</taxon>
    </lineage>
</organism>
<reference evidence="2 3" key="1">
    <citation type="submission" date="2017-09" db="EMBL/GenBank/DDBJ databases">
        <authorList>
            <person name="Ehlers B."/>
            <person name="Leendertz F.H."/>
        </authorList>
    </citation>
    <scope>NUCLEOTIDE SEQUENCE [LARGE SCALE GENOMIC DNA]</scope>
    <source>
        <strain evidence="2 3">CGMCC 4.6857</strain>
    </source>
</reference>
<accession>A0A285IQ25</accession>
<proteinExistence type="predicted"/>
<evidence type="ECO:0000313" key="2">
    <source>
        <dbReference type="EMBL" id="SNY49953.1"/>
    </source>
</evidence>
<keyword evidence="1" id="KW-0472">Membrane</keyword>
<evidence type="ECO:0000313" key="3">
    <source>
        <dbReference type="Proteomes" id="UP000219612"/>
    </source>
</evidence>
<dbReference type="RefSeq" id="WP_097322262.1">
    <property type="nucleotide sequence ID" value="NZ_OBDY01000010.1"/>
</dbReference>
<dbReference type="Proteomes" id="UP000219612">
    <property type="component" value="Unassembled WGS sequence"/>
</dbReference>
<keyword evidence="1" id="KW-1133">Transmembrane helix</keyword>